<name>A0ABU7GET4_9SPHN</name>
<feature type="transmembrane region" description="Helical" evidence="1">
    <location>
        <begin position="44"/>
        <end position="62"/>
    </location>
</feature>
<evidence type="ECO:0000313" key="3">
    <source>
        <dbReference type="Proteomes" id="UP001343492"/>
    </source>
</evidence>
<keyword evidence="1" id="KW-0472">Membrane</keyword>
<proteinExistence type="predicted"/>
<keyword evidence="1" id="KW-0812">Transmembrane</keyword>
<reference evidence="2 3" key="1">
    <citation type="submission" date="2024-01" db="EMBL/GenBank/DDBJ databases">
        <title>The genome sequence of Erythrobacteraceae sp. strain 1XM1-14.</title>
        <authorList>
            <person name="Liu Y."/>
        </authorList>
    </citation>
    <scope>NUCLEOTIDE SEQUENCE [LARGE SCALE GENOMIC DNA]</scope>
    <source>
        <strain evidence="2 3">1XM1-14</strain>
    </source>
</reference>
<evidence type="ECO:0000256" key="1">
    <source>
        <dbReference type="SAM" id="Phobius"/>
    </source>
</evidence>
<keyword evidence="1" id="KW-1133">Transmembrane helix</keyword>
<accession>A0ABU7GET4</accession>
<dbReference type="EMBL" id="JAZDQV010000006">
    <property type="protein sequence ID" value="MEE1877487.1"/>
    <property type="molecule type" value="Genomic_DNA"/>
</dbReference>
<keyword evidence="3" id="KW-1185">Reference proteome</keyword>
<sequence length="63" mass="7311">MRRNLVLTDERARHPFRAVLPAHVRSNEYEAPAEVLWKLTREDVRGFATVYFATFAAALVFFS</sequence>
<protein>
    <submittedName>
        <fullName evidence="2">Uncharacterized protein</fullName>
    </submittedName>
</protein>
<gene>
    <name evidence="2" type="ORF">VRS74_07305</name>
</gene>
<dbReference type="RefSeq" id="WP_354144593.1">
    <property type="nucleotide sequence ID" value="NZ_JAZDQV010000006.1"/>
</dbReference>
<comment type="caution">
    <text evidence="2">The sequence shown here is derived from an EMBL/GenBank/DDBJ whole genome shotgun (WGS) entry which is preliminary data.</text>
</comment>
<organism evidence="2 3">
    <name type="scientific">Altererythrobacter litoralis</name>
    <dbReference type="NCBI Taxonomy" id="3113904"/>
    <lineage>
        <taxon>Bacteria</taxon>
        <taxon>Pseudomonadati</taxon>
        <taxon>Pseudomonadota</taxon>
        <taxon>Alphaproteobacteria</taxon>
        <taxon>Sphingomonadales</taxon>
        <taxon>Erythrobacteraceae</taxon>
        <taxon>Altererythrobacter</taxon>
    </lineage>
</organism>
<evidence type="ECO:0000313" key="2">
    <source>
        <dbReference type="EMBL" id="MEE1877487.1"/>
    </source>
</evidence>
<dbReference type="Proteomes" id="UP001343492">
    <property type="component" value="Unassembled WGS sequence"/>
</dbReference>